<dbReference type="STRING" id="1032480.MLP_42540"/>
<name>F5XSL0_MICPN</name>
<dbReference type="HOGENOM" id="CLU_055999_0_0_11"/>
<dbReference type="KEGG" id="mph:MLP_42540"/>
<dbReference type="eggNOG" id="ENOG50309MX">
    <property type="taxonomic scope" value="Bacteria"/>
</dbReference>
<reference evidence="1 2" key="1">
    <citation type="submission" date="2011-05" db="EMBL/GenBank/DDBJ databases">
        <title>Whole genome sequence of Microlunatus phosphovorus NM-1.</title>
        <authorList>
            <person name="Hosoyama A."/>
            <person name="Sasaki K."/>
            <person name="Harada T."/>
            <person name="Igarashi R."/>
            <person name="Kawakoshi A."/>
            <person name="Sasagawa M."/>
            <person name="Fukada J."/>
            <person name="Nakamura S."/>
            <person name="Katano Y."/>
            <person name="Hanada S."/>
            <person name="Kamagata Y."/>
            <person name="Nakamura N."/>
            <person name="Yamazaki S."/>
            <person name="Fujita N."/>
        </authorList>
    </citation>
    <scope>NUCLEOTIDE SEQUENCE [LARGE SCALE GENOMIC DNA]</scope>
    <source>
        <strain evidence="2">ATCC 700054 / DSM 10555 / JCM 9379 / NBRC 101784 / NCIMB 13414 / VKM Ac-1990 / NM-1</strain>
    </source>
</reference>
<organism evidence="1 2">
    <name type="scientific">Microlunatus phosphovorus (strain ATCC 700054 / DSM 10555 / JCM 9379 / NBRC 101784 / NCIMB 13414 / VKM Ac-1990 / NM-1)</name>
    <dbReference type="NCBI Taxonomy" id="1032480"/>
    <lineage>
        <taxon>Bacteria</taxon>
        <taxon>Bacillati</taxon>
        <taxon>Actinomycetota</taxon>
        <taxon>Actinomycetes</taxon>
        <taxon>Propionibacteriales</taxon>
        <taxon>Propionibacteriaceae</taxon>
        <taxon>Microlunatus</taxon>
    </lineage>
</organism>
<accession>F5XSL0</accession>
<dbReference type="OrthoDB" id="3722161at2"/>
<keyword evidence="2" id="KW-1185">Reference proteome</keyword>
<evidence type="ECO:0000313" key="1">
    <source>
        <dbReference type="EMBL" id="BAK37268.1"/>
    </source>
</evidence>
<sequence>MSAGRGHRFADALAEGLERRGMSLAALRDALAARGTPMSLAALSYWRSGLRQPQQEQSMRAVVVIEEILGMLPGELESLTSPGRRRLPRSDLFAVYPDRQDVILRLLRELGMSHPYEELVEREVTTKYDLDARGCAVRFTNIAVLEAVVPGARRLALVMVGETPDERPLEFTSLGGYRVGQVVRDRESMVTIAEMLLEEELQVGETAIVEQQVELDAAEDDNELRYWAWPRVGSVSLWVRYHPDKVPVRCESFTIVNGTEESHEVPIHGTSVHRTVAKFGPGTVGLRWFWGD</sequence>
<gene>
    <name evidence="1" type="ordered locus">MLP_42540</name>
</gene>
<dbReference type="EMBL" id="AP012204">
    <property type="protein sequence ID" value="BAK37268.1"/>
    <property type="molecule type" value="Genomic_DNA"/>
</dbReference>
<proteinExistence type="predicted"/>
<evidence type="ECO:0000313" key="2">
    <source>
        <dbReference type="Proteomes" id="UP000007947"/>
    </source>
</evidence>
<dbReference type="AlphaFoldDB" id="F5XSL0"/>
<protein>
    <submittedName>
        <fullName evidence="1">Uncharacterized protein</fullName>
    </submittedName>
</protein>
<dbReference type="RefSeq" id="WP_013865104.1">
    <property type="nucleotide sequence ID" value="NC_015635.1"/>
</dbReference>
<dbReference type="Proteomes" id="UP000007947">
    <property type="component" value="Chromosome"/>
</dbReference>